<dbReference type="PANTHER" id="PTHR33705:SF5">
    <property type="entry name" value="HPR-LIKE PROTEIN CRH"/>
    <property type="match status" value="1"/>
</dbReference>
<dbReference type="EMBL" id="JBBMFF010000187">
    <property type="protein sequence ID" value="MEQ2510803.1"/>
    <property type="molecule type" value="Genomic_DNA"/>
</dbReference>
<dbReference type="PRINTS" id="PR00107">
    <property type="entry name" value="PHOSPHOCPHPR"/>
</dbReference>
<evidence type="ECO:0000313" key="2">
    <source>
        <dbReference type="EMBL" id="MEQ2510803.1"/>
    </source>
</evidence>
<dbReference type="SUPFAM" id="SSF55594">
    <property type="entry name" value="HPr-like"/>
    <property type="match status" value="1"/>
</dbReference>
<dbReference type="NCBIfam" id="TIGR01003">
    <property type="entry name" value="PTS_HPr_family"/>
    <property type="match status" value="1"/>
</dbReference>
<dbReference type="Gene3D" id="3.30.1340.10">
    <property type="entry name" value="HPr-like"/>
    <property type="match status" value="1"/>
</dbReference>
<dbReference type="RefSeq" id="WP_349135483.1">
    <property type="nucleotide sequence ID" value="NZ_JBBMFF010000187.1"/>
</dbReference>
<evidence type="ECO:0000313" key="3">
    <source>
        <dbReference type="Proteomes" id="UP001491552"/>
    </source>
</evidence>
<feature type="domain" description="HPr" evidence="1">
    <location>
        <begin position="1"/>
        <end position="86"/>
    </location>
</feature>
<organism evidence="2 3">
    <name type="scientific">Faecousia intestinalis</name>
    <dbReference type="NCBI Taxonomy" id="3133167"/>
    <lineage>
        <taxon>Bacteria</taxon>
        <taxon>Bacillati</taxon>
        <taxon>Bacillota</taxon>
        <taxon>Clostridia</taxon>
        <taxon>Eubacteriales</taxon>
        <taxon>Oscillospiraceae</taxon>
        <taxon>Faecousia</taxon>
    </lineage>
</organism>
<evidence type="ECO:0000259" key="1">
    <source>
        <dbReference type="PROSITE" id="PS51350"/>
    </source>
</evidence>
<dbReference type="Proteomes" id="UP001491552">
    <property type="component" value="Unassembled WGS sequence"/>
</dbReference>
<accession>A0ABV1G5X0</accession>
<dbReference type="CDD" id="cd00367">
    <property type="entry name" value="PTS-HPr_like"/>
    <property type="match status" value="1"/>
</dbReference>
<dbReference type="PROSITE" id="PS51350">
    <property type="entry name" value="PTS_HPR_DOM"/>
    <property type="match status" value="1"/>
</dbReference>
<dbReference type="PANTHER" id="PTHR33705">
    <property type="entry name" value="PHOSPHOCARRIER PROTEIN HPR"/>
    <property type="match status" value="1"/>
</dbReference>
<proteinExistence type="predicted"/>
<name>A0ABV1G5X0_9FIRM</name>
<dbReference type="Pfam" id="PF00381">
    <property type="entry name" value="PTS-HPr"/>
    <property type="match status" value="1"/>
</dbReference>
<dbReference type="InterPro" id="IPR050399">
    <property type="entry name" value="HPr"/>
</dbReference>
<protein>
    <submittedName>
        <fullName evidence="2">HPr family phosphocarrier protein</fullName>
    </submittedName>
</protein>
<sequence>MYTEKSVVKCESGLHNRQATFFIQKANEFRSSIWIEVDDRKINAKSLLGVLSMAITTGTEVTLIAEGPDEEAAVKTLAQMLVKDIF</sequence>
<reference evidence="2 3" key="1">
    <citation type="submission" date="2024-03" db="EMBL/GenBank/DDBJ databases">
        <title>Human intestinal bacterial collection.</title>
        <authorList>
            <person name="Pauvert C."/>
            <person name="Hitch T.C.A."/>
            <person name="Clavel T."/>
        </authorList>
    </citation>
    <scope>NUCLEOTIDE SEQUENCE [LARGE SCALE GENOMIC DNA]</scope>
    <source>
        <strain evidence="2 3">CLA-AA-H192</strain>
    </source>
</reference>
<keyword evidence="3" id="KW-1185">Reference proteome</keyword>
<dbReference type="InterPro" id="IPR002114">
    <property type="entry name" value="PTS_HPr_Ser_P_site"/>
</dbReference>
<dbReference type="InterPro" id="IPR000032">
    <property type="entry name" value="HPr-like"/>
</dbReference>
<dbReference type="InterPro" id="IPR035895">
    <property type="entry name" value="HPr-like_sf"/>
</dbReference>
<dbReference type="PROSITE" id="PS00589">
    <property type="entry name" value="PTS_HPR_SER"/>
    <property type="match status" value="1"/>
</dbReference>
<gene>
    <name evidence="2" type="ORF">WMO66_06010</name>
</gene>
<comment type="caution">
    <text evidence="2">The sequence shown here is derived from an EMBL/GenBank/DDBJ whole genome shotgun (WGS) entry which is preliminary data.</text>
</comment>